<feature type="transmembrane region" description="Helical" evidence="6">
    <location>
        <begin position="38"/>
        <end position="59"/>
    </location>
</feature>
<feature type="transmembrane region" description="Helical" evidence="6">
    <location>
        <begin position="434"/>
        <end position="453"/>
    </location>
</feature>
<evidence type="ECO:0000256" key="4">
    <source>
        <dbReference type="ARBA" id="ARBA00022989"/>
    </source>
</evidence>
<dbReference type="OrthoDB" id="6132759at2759"/>
<protein>
    <recommendedName>
        <fullName evidence="9">Transporter, SSS family</fullName>
    </recommendedName>
</protein>
<evidence type="ECO:0000256" key="2">
    <source>
        <dbReference type="ARBA" id="ARBA00006434"/>
    </source>
</evidence>
<dbReference type="CTD" id="20314231"/>
<dbReference type="GO" id="GO:0005412">
    <property type="term" value="F:D-glucose:sodium symporter activity"/>
    <property type="evidence" value="ECO:0007669"/>
    <property type="project" value="TreeGrafter"/>
</dbReference>
<sequence length="817" mass="89296">MSSNVKIDNWDITVIVIYFIGVLLTGFIAMFASRRGTVSGFFLAGRFMSWIPIGASLFASNIGSEHFIGLAGSGAASGLGVGAFELNASILLQLLGWVFLPVYIASGVCTLPEYMKRRFGGNRIQVYLAGLSLLLYVFTKISVNLYSGSLFLTEALQWNIWVSILLILAFTSLITITGGLAAVIYTDTLQCFIMVAGALVLAILSYIRVGGFPGIVAGYGRAIPHIDPYSAEGAQMLVDLANISTLTNSTSLATLVTHPNLGSGLGCSIPSPKAFRLLREVDDPDMPWLGFILGQTPASIWYWCADQMMVQRVLAAKSLSHAQGGTLMAGVIKQLPLFIMVIPGMISRMLYPNEVACIPGEQCLRVCGQRNGCSNLAYPKLVVGLMPSGLRGLMLSVMLAALISDLTSIFNSASTLFTVDIYQRFRKSAREAELMIVGRVFVVVLVMVSIAWVPVIQQLQGSQLFIYIQAVSACLAPPIASIYLLAVLWKRSTESGAFCALVYGLIVGLVRMILTIIYSEPVCGEADLRPAIVSKVHYMYFALFSFLSSGLILVIISFFSERPKPENLHRLTYWTAWDPTVPACEITEGEGDGNVQEHYRVVDVLNMENQKNIKSAGEVVRDQPYGHSFHQGFDTVLSPDKVNSGLQVEKYPEDYVSDTEVRSPSLSCPCACKCESRSGRCLLHLAKWFCGCEDRPCSADEEERCLNAVCCGKLAGIFQKYRAPDTDLEGKTFAERYAVRLQKIISLSQDPRAKCALRVGLLTILIISLFGFVFFSVYFGLTEAGPLQIKYAVNVSLPDNINSAILLLERLGVVVRN</sequence>
<feature type="transmembrane region" description="Helical" evidence="6">
    <location>
        <begin position="126"/>
        <end position="146"/>
    </location>
</feature>
<name>A0A075A4B0_OPIVI</name>
<evidence type="ECO:0000313" key="7">
    <source>
        <dbReference type="EMBL" id="KER34176.1"/>
    </source>
</evidence>
<keyword evidence="8" id="KW-1185">Reference proteome</keyword>
<keyword evidence="4 6" id="KW-1133">Transmembrane helix</keyword>
<feature type="transmembrane region" description="Helical" evidence="6">
    <location>
        <begin position="158"/>
        <end position="184"/>
    </location>
</feature>
<dbReference type="AlphaFoldDB" id="A0A075A4B0"/>
<dbReference type="RefSeq" id="XP_009161964.1">
    <property type="nucleotide sequence ID" value="XM_009163700.1"/>
</dbReference>
<accession>A0A075A4B0</accession>
<evidence type="ECO:0000256" key="6">
    <source>
        <dbReference type="SAM" id="Phobius"/>
    </source>
</evidence>
<dbReference type="Gene3D" id="1.20.1730.10">
    <property type="entry name" value="Sodium/glucose cotransporter"/>
    <property type="match status" value="1"/>
</dbReference>
<evidence type="ECO:0000256" key="5">
    <source>
        <dbReference type="ARBA" id="ARBA00023136"/>
    </source>
</evidence>
<feature type="transmembrane region" description="Helical" evidence="6">
    <location>
        <begin position="465"/>
        <end position="489"/>
    </location>
</feature>
<dbReference type="EMBL" id="KL596619">
    <property type="protein sequence ID" value="KER34176.1"/>
    <property type="molecule type" value="Genomic_DNA"/>
</dbReference>
<reference evidence="7 8" key="1">
    <citation type="submission" date="2013-11" db="EMBL/GenBank/DDBJ databases">
        <title>Opisthorchis viverrini - life in the bile duct.</title>
        <authorList>
            <person name="Young N.D."/>
            <person name="Nagarajan N."/>
            <person name="Lin S.J."/>
            <person name="Korhonen P.K."/>
            <person name="Jex A.R."/>
            <person name="Hall R.S."/>
            <person name="Safavi-Hemami H."/>
            <person name="Kaewkong W."/>
            <person name="Bertrand D."/>
            <person name="Gao S."/>
            <person name="Seet Q."/>
            <person name="Wongkham S."/>
            <person name="Teh B.T."/>
            <person name="Wongkham C."/>
            <person name="Intapan P.M."/>
            <person name="Maleewong W."/>
            <person name="Yang X."/>
            <person name="Hu M."/>
            <person name="Wang Z."/>
            <person name="Hofmann A."/>
            <person name="Sternberg P.W."/>
            <person name="Tan P."/>
            <person name="Wang J."/>
            <person name="Gasser R.B."/>
        </authorList>
    </citation>
    <scope>NUCLEOTIDE SEQUENCE [LARGE SCALE GENOMIC DNA]</scope>
</reference>
<feature type="transmembrane region" description="Helical" evidence="6">
    <location>
        <begin position="326"/>
        <end position="346"/>
    </location>
</feature>
<dbReference type="Proteomes" id="UP000054324">
    <property type="component" value="Unassembled WGS sequence"/>
</dbReference>
<dbReference type="PANTHER" id="PTHR11819">
    <property type="entry name" value="SOLUTE CARRIER FAMILY 5"/>
    <property type="match status" value="1"/>
</dbReference>
<comment type="subcellular location">
    <subcellularLocation>
        <location evidence="1">Membrane</location>
        <topology evidence="1">Multi-pass membrane protein</topology>
    </subcellularLocation>
</comment>
<evidence type="ECO:0008006" key="9">
    <source>
        <dbReference type="Google" id="ProtNLM"/>
    </source>
</evidence>
<dbReference type="KEGG" id="ovi:T265_00043"/>
<feature type="transmembrane region" description="Helical" evidence="6">
    <location>
        <begin position="90"/>
        <end position="114"/>
    </location>
</feature>
<dbReference type="PROSITE" id="PS50283">
    <property type="entry name" value="NA_SOLUT_SYMP_3"/>
    <property type="match status" value="1"/>
</dbReference>
<evidence type="ECO:0000256" key="3">
    <source>
        <dbReference type="ARBA" id="ARBA00022692"/>
    </source>
</evidence>
<dbReference type="GeneID" id="20314231"/>
<dbReference type="InterPro" id="IPR038377">
    <property type="entry name" value="Na/Glc_symporter_sf"/>
</dbReference>
<feature type="transmembrane region" description="Helical" evidence="6">
    <location>
        <begin position="393"/>
        <end position="422"/>
    </location>
</feature>
<evidence type="ECO:0000256" key="1">
    <source>
        <dbReference type="ARBA" id="ARBA00004141"/>
    </source>
</evidence>
<comment type="similarity">
    <text evidence="2">Belongs to the sodium:solute symporter (SSF) (TC 2.A.21) family.</text>
</comment>
<keyword evidence="3 6" id="KW-0812">Transmembrane</keyword>
<feature type="transmembrane region" description="Helical" evidence="6">
    <location>
        <begin position="538"/>
        <end position="560"/>
    </location>
</feature>
<evidence type="ECO:0000313" key="8">
    <source>
        <dbReference type="Proteomes" id="UP000054324"/>
    </source>
</evidence>
<dbReference type="GO" id="GO:0005886">
    <property type="term" value="C:plasma membrane"/>
    <property type="evidence" value="ECO:0007669"/>
    <property type="project" value="TreeGrafter"/>
</dbReference>
<dbReference type="STRING" id="6198.A0A075A4B0"/>
<feature type="transmembrane region" description="Helical" evidence="6">
    <location>
        <begin position="759"/>
        <end position="781"/>
    </location>
</feature>
<feature type="transmembrane region" description="Helical" evidence="6">
    <location>
        <begin position="496"/>
        <end position="518"/>
    </location>
</feature>
<gene>
    <name evidence="7" type="ORF">T265_00043</name>
</gene>
<feature type="transmembrane region" description="Helical" evidence="6">
    <location>
        <begin position="191"/>
        <end position="209"/>
    </location>
</feature>
<feature type="transmembrane region" description="Helical" evidence="6">
    <location>
        <begin position="12"/>
        <end position="32"/>
    </location>
</feature>
<feature type="transmembrane region" description="Helical" evidence="6">
    <location>
        <begin position="286"/>
        <end position="305"/>
    </location>
</feature>
<dbReference type="NCBIfam" id="TIGR00813">
    <property type="entry name" value="sss"/>
    <property type="match status" value="1"/>
</dbReference>
<dbReference type="Pfam" id="PF00474">
    <property type="entry name" value="SSF"/>
    <property type="match status" value="1"/>
</dbReference>
<keyword evidence="5 6" id="KW-0472">Membrane</keyword>
<dbReference type="InterPro" id="IPR001734">
    <property type="entry name" value="Na/solute_symporter"/>
</dbReference>
<dbReference type="PANTHER" id="PTHR11819:SF150">
    <property type="entry name" value="SODIUM_MYO-INOSITOL COTRANSPORTER"/>
    <property type="match status" value="1"/>
</dbReference>
<proteinExistence type="inferred from homology"/>
<organism evidence="7 8">
    <name type="scientific">Opisthorchis viverrini</name>
    <name type="common">Southeast Asian liver fluke</name>
    <dbReference type="NCBI Taxonomy" id="6198"/>
    <lineage>
        <taxon>Eukaryota</taxon>
        <taxon>Metazoa</taxon>
        <taxon>Spiralia</taxon>
        <taxon>Lophotrochozoa</taxon>
        <taxon>Platyhelminthes</taxon>
        <taxon>Trematoda</taxon>
        <taxon>Digenea</taxon>
        <taxon>Opisthorchiida</taxon>
        <taxon>Opisthorchiata</taxon>
        <taxon>Opisthorchiidae</taxon>
        <taxon>Opisthorchis</taxon>
    </lineage>
</organism>